<dbReference type="EC" id="2.7.7.6" evidence="2"/>
<dbReference type="SUPFAM" id="SSF55257">
    <property type="entry name" value="RBP11-like subunits of RNA polymerase"/>
    <property type="match status" value="1"/>
</dbReference>
<dbReference type="NCBIfam" id="NF003519">
    <property type="entry name" value="PRK05182.2-5"/>
    <property type="match status" value="1"/>
</dbReference>
<dbReference type="FunFam" id="2.170.120.12:FF:000001">
    <property type="entry name" value="DNA-directed RNA polymerase subunit alpha"/>
    <property type="match status" value="1"/>
</dbReference>
<dbReference type="Gene3D" id="1.10.150.20">
    <property type="entry name" value="5' to 3' exonuclease, C-terminal subdomain"/>
    <property type="match status" value="1"/>
</dbReference>
<dbReference type="GO" id="GO:0006351">
    <property type="term" value="P:DNA-templated transcription"/>
    <property type="evidence" value="ECO:0007669"/>
    <property type="project" value="InterPro"/>
</dbReference>
<dbReference type="Pfam" id="PF01193">
    <property type="entry name" value="RNA_pol_L"/>
    <property type="match status" value="1"/>
</dbReference>
<evidence type="ECO:0000256" key="3">
    <source>
        <dbReference type="ARBA" id="ARBA00022478"/>
    </source>
</evidence>
<evidence type="ECO:0000313" key="9">
    <source>
        <dbReference type="EMBL" id="VAW43746.1"/>
    </source>
</evidence>
<dbReference type="GO" id="GO:0003677">
    <property type="term" value="F:DNA binding"/>
    <property type="evidence" value="ECO:0007669"/>
    <property type="project" value="InterPro"/>
</dbReference>
<dbReference type="Gene3D" id="2.170.120.12">
    <property type="entry name" value="DNA-directed RNA polymerase, insert domain"/>
    <property type="match status" value="1"/>
</dbReference>
<name>A0A3B0WGY7_9ZZZZ</name>
<dbReference type="FunFam" id="1.10.150.20:FF:000001">
    <property type="entry name" value="DNA-directed RNA polymerase subunit alpha"/>
    <property type="match status" value="1"/>
</dbReference>
<dbReference type="GO" id="GO:0000428">
    <property type="term" value="C:DNA-directed RNA polymerase complex"/>
    <property type="evidence" value="ECO:0007669"/>
    <property type="project" value="UniProtKB-KW"/>
</dbReference>
<dbReference type="SMART" id="SM00662">
    <property type="entry name" value="RPOLD"/>
    <property type="match status" value="1"/>
</dbReference>
<dbReference type="InterPro" id="IPR011773">
    <property type="entry name" value="DNA-dir_RpoA"/>
</dbReference>
<protein>
    <recommendedName>
        <fullName evidence="2">DNA-directed RNA polymerase</fullName>
        <ecNumber evidence="2">2.7.7.6</ecNumber>
    </recommendedName>
</protein>
<dbReference type="Pfam" id="PF03118">
    <property type="entry name" value="RNA_pol_A_CTD"/>
    <property type="match status" value="1"/>
</dbReference>
<gene>
    <name evidence="9" type="ORF">MNBD_GAMMA02-1246</name>
</gene>
<keyword evidence="6" id="KW-0804">Transcription</keyword>
<keyword evidence="4 9" id="KW-0808">Transferase</keyword>
<dbReference type="CDD" id="cd06928">
    <property type="entry name" value="RNAP_alpha_NTD"/>
    <property type="match status" value="1"/>
</dbReference>
<dbReference type="InterPro" id="IPR011262">
    <property type="entry name" value="DNA-dir_RNA_pol_insert"/>
</dbReference>
<evidence type="ECO:0000256" key="4">
    <source>
        <dbReference type="ARBA" id="ARBA00022679"/>
    </source>
</evidence>
<accession>A0A3B0WGY7</accession>
<dbReference type="EMBL" id="UOFA01000024">
    <property type="protein sequence ID" value="VAW43746.1"/>
    <property type="molecule type" value="Genomic_DNA"/>
</dbReference>
<sequence>MSDILAKLLRPRVVEVDERSDYSAKIIIEPLERGFGHTLGNAFRRILLSSIPGSAITEVNIDGVQHEFSTLEGVREDVVEIMLNLKTLSFIMPDRDEAEISINVTGGTITAADIQLPDGVEVANPEQVICNLDKKASISMRMVVEKGVGYEPSTNRVVTTEESRPIGQLLLDASFCPVKRVSYEVDNARLQQKTNLDKLILDIDTDGSISAEDAVRTAARILVEQMAIFIDFKIETTVEEKEEVEKLNPILLKPIDELELTVRSANCLKAENIQYIGDLIQRTEVELLKTPNLGKKSLNEIKGVLSEMGLTLGVRLENWPPAAIRTAERLIG</sequence>
<keyword evidence="5 9" id="KW-0548">Nucleotidyltransferase</keyword>
<keyword evidence="3 9" id="KW-0240">DNA-directed RNA polymerase</keyword>
<dbReference type="InterPro" id="IPR011263">
    <property type="entry name" value="DNA-dir_RNA_pol_RpoA/D/Rpb3"/>
</dbReference>
<dbReference type="GO" id="GO:0046983">
    <property type="term" value="F:protein dimerization activity"/>
    <property type="evidence" value="ECO:0007669"/>
    <property type="project" value="InterPro"/>
</dbReference>
<comment type="catalytic activity">
    <reaction evidence="7">
        <text>RNA(n) + a ribonucleoside 5'-triphosphate = RNA(n+1) + diphosphate</text>
        <dbReference type="Rhea" id="RHEA:21248"/>
        <dbReference type="Rhea" id="RHEA-COMP:14527"/>
        <dbReference type="Rhea" id="RHEA-COMP:17342"/>
        <dbReference type="ChEBI" id="CHEBI:33019"/>
        <dbReference type="ChEBI" id="CHEBI:61557"/>
        <dbReference type="ChEBI" id="CHEBI:140395"/>
        <dbReference type="EC" id="2.7.7.6"/>
    </reaction>
</comment>
<dbReference type="NCBIfam" id="NF003513">
    <property type="entry name" value="PRK05182.1-2"/>
    <property type="match status" value="1"/>
</dbReference>
<dbReference type="Pfam" id="PF01000">
    <property type="entry name" value="RNA_pol_A_bac"/>
    <property type="match status" value="1"/>
</dbReference>
<evidence type="ECO:0000256" key="2">
    <source>
        <dbReference type="ARBA" id="ARBA00012418"/>
    </source>
</evidence>
<dbReference type="Gene3D" id="3.30.1360.10">
    <property type="entry name" value="RNA polymerase, RBP11-like subunit"/>
    <property type="match status" value="1"/>
</dbReference>
<evidence type="ECO:0000256" key="1">
    <source>
        <dbReference type="ARBA" id="ARBA00007123"/>
    </source>
</evidence>
<evidence type="ECO:0000256" key="7">
    <source>
        <dbReference type="ARBA" id="ARBA00048552"/>
    </source>
</evidence>
<reference evidence="9" key="1">
    <citation type="submission" date="2018-06" db="EMBL/GenBank/DDBJ databases">
        <authorList>
            <person name="Zhirakovskaya E."/>
        </authorList>
    </citation>
    <scope>NUCLEOTIDE SEQUENCE</scope>
</reference>
<dbReference type="NCBIfam" id="TIGR02027">
    <property type="entry name" value="rpoA"/>
    <property type="match status" value="1"/>
</dbReference>
<evidence type="ECO:0000259" key="8">
    <source>
        <dbReference type="SMART" id="SM00662"/>
    </source>
</evidence>
<dbReference type="HAMAP" id="MF_00059">
    <property type="entry name" value="RNApol_bact_RpoA"/>
    <property type="match status" value="1"/>
</dbReference>
<feature type="domain" description="DNA-directed RNA polymerase RpoA/D/Rpb3-type" evidence="8">
    <location>
        <begin position="23"/>
        <end position="232"/>
    </location>
</feature>
<dbReference type="SUPFAM" id="SSF56553">
    <property type="entry name" value="Insert subdomain of RNA polymerase alpha subunit"/>
    <property type="match status" value="1"/>
</dbReference>
<dbReference type="SUPFAM" id="SSF47789">
    <property type="entry name" value="C-terminal domain of RNA polymerase alpha subunit"/>
    <property type="match status" value="1"/>
</dbReference>
<dbReference type="InterPro" id="IPR036643">
    <property type="entry name" value="RNApol_insert_sf"/>
</dbReference>
<dbReference type="InterPro" id="IPR011260">
    <property type="entry name" value="RNAP_asu_C"/>
</dbReference>
<proteinExistence type="inferred from homology"/>
<dbReference type="AlphaFoldDB" id="A0A3B0WGY7"/>
<dbReference type="InterPro" id="IPR036603">
    <property type="entry name" value="RBP11-like"/>
</dbReference>
<organism evidence="9">
    <name type="scientific">hydrothermal vent metagenome</name>
    <dbReference type="NCBI Taxonomy" id="652676"/>
    <lineage>
        <taxon>unclassified sequences</taxon>
        <taxon>metagenomes</taxon>
        <taxon>ecological metagenomes</taxon>
    </lineage>
</organism>
<dbReference type="GO" id="GO:0005737">
    <property type="term" value="C:cytoplasm"/>
    <property type="evidence" value="ECO:0007669"/>
    <property type="project" value="UniProtKB-ARBA"/>
</dbReference>
<evidence type="ECO:0000256" key="5">
    <source>
        <dbReference type="ARBA" id="ARBA00022695"/>
    </source>
</evidence>
<dbReference type="GO" id="GO:0003899">
    <property type="term" value="F:DNA-directed RNA polymerase activity"/>
    <property type="evidence" value="ECO:0007669"/>
    <property type="project" value="UniProtKB-EC"/>
</dbReference>
<evidence type="ECO:0000256" key="6">
    <source>
        <dbReference type="ARBA" id="ARBA00023163"/>
    </source>
</evidence>
<comment type="similarity">
    <text evidence="1">Belongs to the RNA polymerase alpha chain family.</text>
</comment>